<dbReference type="Proteomes" id="UP000027463">
    <property type="component" value="Unassembled WGS sequence"/>
</dbReference>
<organism evidence="11 12">
    <name type="scientific">Thalassospira permensis NBRC 106175</name>
    <dbReference type="NCBI Taxonomy" id="1353532"/>
    <lineage>
        <taxon>Bacteria</taxon>
        <taxon>Pseudomonadati</taxon>
        <taxon>Pseudomonadota</taxon>
        <taxon>Alphaproteobacteria</taxon>
        <taxon>Rhodospirillales</taxon>
        <taxon>Thalassospiraceae</taxon>
        <taxon>Thalassospira</taxon>
    </lineage>
</organism>
<evidence type="ECO:0000313" key="12">
    <source>
        <dbReference type="Proteomes" id="UP000027463"/>
    </source>
</evidence>
<dbReference type="PRINTS" id="PR00126">
    <property type="entry name" value="ATPASEGAMMA"/>
</dbReference>
<evidence type="ECO:0000256" key="9">
    <source>
        <dbReference type="ARBA" id="ARBA00023310"/>
    </source>
</evidence>
<sequence length="281" mass="30704">MTERLADVSERIEGIRQLGAVVNAMKGIAAARSRDARKHIKAVDGYASTIANAMRSTLSPEEHRPTTKIPANTGKGLLVFCAEQGFAGAFSEHVLEKIAEDLKKATLFLIGTRGLSIARTRGIYPFWSTAMPSHTPGIPKMADNITKAIYGSVEVGKIDSLDVIYSTWHSGRPEIVRHSLFPIDLTEFASHASRPPMMQLPKAALLDSLSADYFHALVCKSCLHAFAAENEARLEAMSAAASQIERELDLFQARLRQVRQEEITAEIIELGTGTASAHHKK</sequence>
<evidence type="ECO:0000256" key="8">
    <source>
        <dbReference type="ARBA" id="ARBA00023196"/>
    </source>
</evidence>
<dbReference type="RefSeq" id="WP_037987397.1">
    <property type="nucleotide sequence ID" value="NZ_AUNC01000001.1"/>
</dbReference>
<accession>A0ABR4TVF7</accession>
<dbReference type="EMBL" id="AUNC01000001">
    <property type="protein sequence ID" value="KEO59802.1"/>
    <property type="molecule type" value="Genomic_DNA"/>
</dbReference>
<protein>
    <submittedName>
        <fullName evidence="11">Uncharacterized protein</fullName>
    </submittedName>
</protein>
<evidence type="ECO:0000256" key="5">
    <source>
        <dbReference type="ARBA" id="ARBA00022781"/>
    </source>
</evidence>
<keyword evidence="9" id="KW-0066">ATP synthesis</keyword>
<feature type="coiled-coil region" evidence="10">
    <location>
        <begin position="227"/>
        <end position="261"/>
    </location>
</feature>
<keyword evidence="12" id="KW-1185">Reference proteome</keyword>
<evidence type="ECO:0000256" key="1">
    <source>
        <dbReference type="ARBA" id="ARBA00003456"/>
    </source>
</evidence>
<evidence type="ECO:0000256" key="3">
    <source>
        <dbReference type="ARBA" id="ARBA00007681"/>
    </source>
</evidence>
<dbReference type="InterPro" id="IPR000131">
    <property type="entry name" value="ATP_synth_F1_gsu"/>
</dbReference>
<dbReference type="Gene3D" id="3.40.1380.10">
    <property type="match status" value="1"/>
</dbReference>
<keyword evidence="10" id="KW-0175">Coiled coil</keyword>
<keyword evidence="5" id="KW-0375">Hydrogen ion transport</keyword>
<proteinExistence type="inferred from homology"/>
<evidence type="ECO:0000313" key="11">
    <source>
        <dbReference type="EMBL" id="KEO59802.1"/>
    </source>
</evidence>
<keyword evidence="4" id="KW-0813">Transport</keyword>
<gene>
    <name evidence="11" type="ORF">SMB34_02085</name>
</gene>
<comment type="subcellular location">
    <subcellularLocation>
        <location evidence="2">Membrane</location>
        <topology evidence="2">Peripheral membrane protein</topology>
    </subcellularLocation>
</comment>
<evidence type="ECO:0000256" key="6">
    <source>
        <dbReference type="ARBA" id="ARBA00023065"/>
    </source>
</evidence>
<keyword evidence="7" id="KW-0472">Membrane</keyword>
<evidence type="ECO:0000256" key="4">
    <source>
        <dbReference type="ARBA" id="ARBA00022448"/>
    </source>
</evidence>
<keyword evidence="8" id="KW-0139">CF(1)</keyword>
<evidence type="ECO:0000256" key="10">
    <source>
        <dbReference type="SAM" id="Coils"/>
    </source>
</evidence>
<dbReference type="InterPro" id="IPR035968">
    <property type="entry name" value="ATP_synth_F1_ATPase_gsu"/>
</dbReference>
<dbReference type="SUPFAM" id="SSF52943">
    <property type="entry name" value="ATP synthase (F1-ATPase), gamma subunit"/>
    <property type="match status" value="1"/>
</dbReference>
<keyword evidence="6" id="KW-0406">Ion transport</keyword>
<reference evidence="11 12" key="1">
    <citation type="submission" date="2013-07" db="EMBL/GenBank/DDBJ databases">
        <title>Thalassospira permensis NBRC 106175 Genome Sequencing.</title>
        <authorList>
            <person name="Lai Q."/>
            <person name="Shao Z."/>
        </authorList>
    </citation>
    <scope>NUCLEOTIDE SEQUENCE [LARGE SCALE GENOMIC DNA]</scope>
    <source>
        <strain evidence="11 12">NBRC 106175</strain>
    </source>
</reference>
<comment type="similarity">
    <text evidence="3">Belongs to the ATPase gamma chain family.</text>
</comment>
<comment type="function">
    <text evidence="1">Produces ATP from ADP in the presence of a proton gradient across the membrane. The gamma chain is believed to be important in regulating ATPase activity and the flow of protons through the CF(0) complex.</text>
</comment>
<evidence type="ECO:0000256" key="7">
    <source>
        <dbReference type="ARBA" id="ARBA00023136"/>
    </source>
</evidence>
<comment type="caution">
    <text evidence="11">The sequence shown here is derived from an EMBL/GenBank/DDBJ whole genome shotgun (WGS) entry which is preliminary data.</text>
</comment>
<evidence type="ECO:0000256" key="2">
    <source>
        <dbReference type="ARBA" id="ARBA00004170"/>
    </source>
</evidence>
<name>A0ABR4TVF7_9PROT</name>
<dbReference type="Pfam" id="PF00231">
    <property type="entry name" value="ATP-synt"/>
    <property type="match status" value="1"/>
</dbReference>
<dbReference type="Gene3D" id="1.10.287.80">
    <property type="entry name" value="ATP synthase, gamma subunit, helix hairpin domain"/>
    <property type="match status" value="1"/>
</dbReference>